<dbReference type="SUPFAM" id="SSF56112">
    <property type="entry name" value="Protein kinase-like (PK-like)"/>
    <property type="match status" value="2"/>
</dbReference>
<evidence type="ECO:0000256" key="2">
    <source>
        <dbReference type="ARBA" id="ARBA00022741"/>
    </source>
</evidence>
<keyword evidence="5" id="KW-0812">Transmembrane</keyword>
<evidence type="ECO:0000256" key="3">
    <source>
        <dbReference type="ARBA" id="ARBA00022777"/>
    </source>
</evidence>
<name>A0A166GQU2_DAUCS</name>
<sequence length="514" mass="57901">MLLLLVKLDPGSSNSEDSGDPPSTRPIASYDGLECQYQTASYKTNSFKFMEITVMKFLILRLWLKLGRFETRMLKYRSWKPEASTPTSSLGSVKRATQESCIIYFLQEMRRILICSIFVLVFTIMQGVRSDPQAEELLRQCSGSNTKTPLIVGLIGGLCLVLLMLALLLWGYTAPEYAIHGHLSEKVDTYGFGIVVLEIISGRRCSDMMNELRTESLLPYAWKLYESGRHSKLIDETIDPSEYDVENAKKMIEIGLKCTQSPVSIRPAMSEVVVLLGIIKNGDIVAVKKLAIISARINTEFESEVRLISNVHHRNIIRLLGCSAKGPEKLLVYEYMENGSLDTFLYDFKDLLEHARGYIAPEYAIHGHLSEKVDTYAYGVMVLEIISGQRCSDMTNEPGKESLLQYAWKLYENDMHSELIDETLDPSEYEVENVKKIIEIALKCTQSPVSIRPTMSEVVVLLVKEGSVEQKAPSKPSLVQLDQNGFEGQKLPRDDRFTNPNLGLRLAACLIELV</sequence>
<dbReference type="InterPro" id="IPR001245">
    <property type="entry name" value="Ser-Thr/Tyr_kinase_cat_dom"/>
</dbReference>
<evidence type="ECO:0000256" key="1">
    <source>
        <dbReference type="ARBA" id="ARBA00022679"/>
    </source>
</evidence>
<evidence type="ECO:0000256" key="4">
    <source>
        <dbReference type="ARBA" id="ARBA00022840"/>
    </source>
</evidence>
<dbReference type="AlphaFoldDB" id="A0A166GQU2"/>
<dbReference type="GO" id="GO:0005524">
    <property type="term" value="F:ATP binding"/>
    <property type="evidence" value="ECO:0007669"/>
    <property type="project" value="UniProtKB-KW"/>
</dbReference>
<evidence type="ECO:0000259" key="6">
    <source>
        <dbReference type="Pfam" id="PF07714"/>
    </source>
</evidence>
<reference evidence="7" key="1">
    <citation type="journal article" date="2016" name="Nat. Genet.">
        <title>A high-quality carrot genome assembly provides new insights into carotenoid accumulation and asterid genome evolution.</title>
        <authorList>
            <person name="Iorizzo M."/>
            <person name="Ellison S."/>
            <person name="Senalik D."/>
            <person name="Zeng P."/>
            <person name="Satapoomin P."/>
            <person name="Huang J."/>
            <person name="Bowman M."/>
            <person name="Iovene M."/>
            <person name="Sanseverino W."/>
            <person name="Cavagnaro P."/>
            <person name="Yildiz M."/>
            <person name="Macko-Podgorni A."/>
            <person name="Moranska E."/>
            <person name="Grzebelus E."/>
            <person name="Grzebelus D."/>
            <person name="Ashrafi H."/>
            <person name="Zheng Z."/>
            <person name="Cheng S."/>
            <person name="Spooner D."/>
            <person name="Van Deynze A."/>
            <person name="Simon P."/>
        </authorList>
    </citation>
    <scope>NUCLEOTIDE SEQUENCE [LARGE SCALE GENOMIC DNA]</scope>
    <source>
        <tissue evidence="7">Leaf</tissue>
    </source>
</reference>
<feature type="domain" description="Serine-threonine/tyrosine-protein kinase catalytic" evidence="6">
    <location>
        <begin position="281"/>
        <end position="349"/>
    </location>
</feature>
<keyword evidence="3" id="KW-0418">Kinase</keyword>
<dbReference type="EMBL" id="LNRQ01000001">
    <property type="protein sequence ID" value="KZN09239.1"/>
    <property type="molecule type" value="Genomic_DNA"/>
</dbReference>
<feature type="domain" description="Serine-threonine/tyrosine-protein kinase catalytic" evidence="6">
    <location>
        <begin position="358"/>
        <end position="460"/>
    </location>
</feature>
<dbReference type="Pfam" id="PF07714">
    <property type="entry name" value="PK_Tyr_Ser-Thr"/>
    <property type="match status" value="2"/>
</dbReference>
<keyword evidence="5" id="KW-0472">Membrane</keyword>
<dbReference type="Gene3D" id="3.30.200.20">
    <property type="entry name" value="Phosphorylase Kinase, domain 1"/>
    <property type="match status" value="1"/>
</dbReference>
<organism evidence="7">
    <name type="scientific">Daucus carota subsp. sativus</name>
    <name type="common">Carrot</name>
    <dbReference type="NCBI Taxonomy" id="79200"/>
    <lineage>
        <taxon>Eukaryota</taxon>
        <taxon>Viridiplantae</taxon>
        <taxon>Streptophyta</taxon>
        <taxon>Embryophyta</taxon>
        <taxon>Tracheophyta</taxon>
        <taxon>Spermatophyta</taxon>
        <taxon>Magnoliopsida</taxon>
        <taxon>eudicotyledons</taxon>
        <taxon>Gunneridae</taxon>
        <taxon>Pentapetalae</taxon>
        <taxon>asterids</taxon>
        <taxon>campanulids</taxon>
        <taxon>Apiales</taxon>
        <taxon>Apiaceae</taxon>
        <taxon>Apioideae</taxon>
        <taxon>Scandiceae</taxon>
        <taxon>Daucinae</taxon>
        <taxon>Daucus</taxon>
        <taxon>Daucus sect. Daucus</taxon>
    </lineage>
</organism>
<accession>A0A166GQU2</accession>
<dbReference type="InterPro" id="IPR011009">
    <property type="entry name" value="Kinase-like_dom_sf"/>
</dbReference>
<gene>
    <name evidence="7" type="ORF">DCAR_001895</name>
</gene>
<keyword evidence="2" id="KW-0547">Nucleotide-binding</keyword>
<keyword evidence="5" id="KW-1133">Transmembrane helix</keyword>
<dbReference type="Gramene" id="KZN09239">
    <property type="protein sequence ID" value="KZN09239"/>
    <property type="gene ID" value="DCAR_001895"/>
</dbReference>
<dbReference type="PANTHER" id="PTHR47973">
    <property type="entry name" value="CYSTEINE-RICH RECEPTOR-LIKE PROTEIN KINASE 3"/>
    <property type="match status" value="1"/>
</dbReference>
<dbReference type="GO" id="GO:0004672">
    <property type="term" value="F:protein kinase activity"/>
    <property type="evidence" value="ECO:0007669"/>
    <property type="project" value="InterPro"/>
</dbReference>
<comment type="caution">
    <text evidence="7">The sequence shown here is derived from an EMBL/GenBank/DDBJ whole genome shotgun (WGS) entry which is preliminary data.</text>
</comment>
<proteinExistence type="predicted"/>
<dbReference type="InterPro" id="IPR052059">
    <property type="entry name" value="CR_Ser/Thr_kinase"/>
</dbReference>
<feature type="transmembrane region" description="Helical" evidence="5">
    <location>
        <begin position="150"/>
        <end position="172"/>
    </location>
</feature>
<evidence type="ECO:0000256" key="5">
    <source>
        <dbReference type="SAM" id="Phobius"/>
    </source>
</evidence>
<evidence type="ECO:0000313" key="7">
    <source>
        <dbReference type="EMBL" id="KZN09239.1"/>
    </source>
</evidence>
<protein>
    <recommendedName>
        <fullName evidence="6">Serine-threonine/tyrosine-protein kinase catalytic domain-containing protein</fullName>
    </recommendedName>
</protein>
<dbReference type="Gene3D" id="1.10.510.10">
    <property type="entry name" value="Transferase(Phosphotransferase) domain 1"/>
    <property type="match status" value="2"/>
</dbReference>
<keyword evidence="4" id="KW-0067">ATP-binding</keyword>
<feature type="transmembrane region" description="Helical" evidence="5">
    <location>
        <begin position="112"/>
        <end position="130"/>
    </location>
</feature>
<keyword evidence="1" id="KW-0808">Transferase</keyword>